<gene>
    <name evidence="1" type="ORF">ADEAN_000192500</name>
</gene>
<evidence type="ECO:0000313" key="2">
    <source>
        <dbReference type="Proteomes" id="UP000515908"/>
    </source>
</evidence>
<organism evidence="1 2">
    <name type="scientific">Angomonas deanei</name>
    <dbReference type="NCBI Taxonomy" id="59799"/>
    <lineage>
        <taxon>Eukaryota</taxon>
        <taxon>Discoba</taxon>
        <taxon>Euglenozoa</taxon>
        <taxon>Kinetoplastea</taxon>
        <taxon>Metakinetoplastina</taxon>
        <taxon>Trypanosomatida</taxon>
        <taxon>Trypanosomatidae</taxon>
        <taxon>Strigomonadinae</taxon>
        <taxon>Angomonas</taxon>
    </lineage>
</organism>
<accession>A0A7G2C3V8</accession>
<evidence type="ECO:0000313" key="1">
    <source>
        <dbReference type="EMBL" id="CAD2214478.1"/>
    </source>
</evidence>
<proteinExistence type="predicted"/>
<dbReference type="VEuPathDB" id="TriTrypDB:ADEAN_000192500"/>
<dbReference type="EMBL" id="LR877147">
    <property type="protein sequence ID" value="CAD2214478.1"/>
    <property type="molecule type" value="Genomic_DNA"/>
</dbReference>
<protein>
    <submittedName>
        <fullName evidence="1">Uncharacterized protein</fullName>
    </submittedName>
</protein>
<dbReference type="AlphaFoldDB" id="A0A7G2C3V8"/>
<reference evidence="1 2" key="1">
    <citation type="submission" date="2020-08" db="EMBL/GenBank/DDBJ databases">
        <authorList>
            <person name="Newling K."/>
            <person name="Davey J."/>
            <person name="Forrester S."/>
        </authorList>
    </citation>
    <scope>NUCLEOTIDE SEQUENCE [LARGE SCALE GENOMIC DNA]</scope>
    <source>
        <strain evidence="2">Crithidia deanei Carvalho (ATCC PRA-265)</strain>
    </source>
</reference>
<keyword evidence="2" id="KW-1185">Reference proteome</keyword>
<dbReference type="Proteomes" id="UP000515908">
    <property type="component" value="Chromosome 03"/>
</dbReference>
<name>A0A7G2C3V8_9TRYP</name>
<sequence>MAKVVKDIVEAARTGNNLYGSFVTFDAVFKRKYMQPPYDRFPEAMTLLFQLLDEAALPFLSVEVYTKVNDMLFTLLDKYFFAEGRDRFSFLSDVHQDCLHEWRRRIHDALSEQEKNNGHNENGILKFAECSLLFEKHIFARLREAQKNKANLPPLSEGDRRAWREAEADYLMPLQKFLVACASSPPSPQTERTPLLQFLAQAVAAGEGRGGPLDYCDLVQRVVPPGEGRQALHRLYLQCLLLYASHPEERKTAKATIPPSALLPADWGIPVPAAQQRAKYTLEGLTDRNPTMEEGDAILRDYLQKFVLVWTLSQPKEGTEESPCRTVPQSEAYTNVVKALYEWTLDRLQKSGAASAVVRECEELYSIMRLL</sequence>